<dbReference type="EMBL" id="CACRXK020003882">
    <property type="protein sequence ID" value="CAB4000623.1"/>
    <property type="molecule type" value="Genomic_DNA"/>
</dbReference>
<name>A0A6S7HBZ8_PARCT</name>
<gene>
    <name evidence="1" type="ORF">PACLA_8A076495</name>
</gene>
<keyword evidence="2" id="KW-1185">Reference proteome</keyword>
<proteinExistence type="predicted"/>
<evidence type="ECO:0000313" key="2">
    <source>
        <dbReference type="Proteomes" id="UP001152795"/>
    </source>
</evidence>
<evidence type="ECO:0000313" key="1">
    <source>
        <dbReference type="EMBL" id="CAB4000623.1"/>
    </source>
</evidence>
<dbReference type="Proteomes" id="UP001152795">
    <property type="component" value="Unassembled WGS sequence"/>
</dbReference>
<accession>A0A6S7HBZ8</accession>
<reference evidence="1" key="1">
    <citation type="submission" date="2020-04" db="EMBL/GenBank/DDBJ databases">
        <authorList>
            <person name="Alioto T."/>
            <person name="Alioto T."/>
            <person name="Gomez Garrido J."/>
        </authorList>
    </citation>
    <scope>NUCLEOTIDE SEQUENCE</scope>
    <source>
        <strain evidence="1">A484AB</strain>
    </source>
</reference>
<organism evidence="1 2">
    <name type="scientific">Paramuricea clavata</name>
    <name type="common">Red gorgonian</name>
    <name type="synonym">Violescent sea-whip</name>
    <dbReference type="NCBI Taxonomy" id="317549"/>
    <lineage>
        <taxon>Eukaryota</taxon>
        <taxon>Metazoa</taxon>
        <taxon>Cnidaria</taxon>
        <taxon>Anthozoa</taxon>
        <taxon>Octocorallia</taxon>
        <taxon>Malacalcyonacea</taxon>
        <taxon>Plexauridae</taxon>
        <taxon>Paramuricea</taxon>
    </lineage>
</organism>
<protein>
    <submittedName>
        <fullName evidence="1">Uncharacterized protein</fullName>
    </submittedName>
</protein>
<sequence>MLERLPIGEWSRQVKSKREILVQSNQSIQNIQSEIDNVGHTYEKLKDDKAILESNVKHTFLLENEKVHMPKGRSADAIPTKLDENNSDKVIGISHNLARKRRKLTYAAVQNIHATAKDTNEEAKTATICGIWHTLVTSVPSKDITELCKKSSTFGKNVIPTIVKSAVTSFEKSPKNLIRSKFVECDLKLDGKWSSPGGCSKKFTCYNLDISITWYPKKLNTLVFHGEESSGLVDALINMCAEAISEDDGLSNNVCVSAIHSSIATINPAVDEPEQMSNHCIKDFELTDNHQKVSIEHDFKLGCQCRILAADLEGVKLDIAIMCRDIETKFLAAYNSRDSDSEQISELKHELLKEKEKCKKFNGVLSAEQSLSNQPEQINTYNCIIDTVKSIETANSNLGICLPGEPFIPETVSVESPLDNSCLIVQPASCNRTNNKLDNKCEINKVKLTEHNMNNDKISKAKVSRSYSRRNLNSPPYCESLSLKSLGNLPLIEISKPFITQKKESFLENP</sequence>
<dbReference type="AlphaFoldDB" id="A0A6S7HBZ8"/>
<comment type="caution">
    <text evidence="1">The sequence shown here is derived from an EMBL/GenBank/DDBJ whole genome shotgun (WGS) entry which is preliminary data.</text>
</comment>